<comment type="catalytic activity">
    <reaction evidence="1">
        <text>S-ubiquitinyl-[E2 ubiquitin-conjugating enzyme]-L-cysteine + [acceptor protein]-L-lysine = [E2 ubiquitin-conjugating enzyme]-L-cysteine + N(6)-ubiquitinyl-[acceptor protein]-L-lysine.</text>
        <dbReference type="EC" id="2.3.2.26"/>
    </reaction>
</comment>
<organism evidence="12 13">
    <name type="scientific">Pterulicium gracile</name>
    <dbReference type="NCBI Taxonomy" id="1884261"/>
    <lineage>
        <taxon>Eukaryota</taxon>
        <taxon>Fungi</taxon>
        <taxon>Dikarya</taxon>
        <taxon>Basidiomycota</taxon>
        <taxon>Agaricomycotina</taxon>
        <taxon>Agaricomycetes</taxon>
        <taxon>Agaricomycetidae</taxon>
        <taxon>Agaricales</taxon>
        <taxon>Pleurotineae</taxon>
        <taxon>Pterulaceae</taxon>
        <taxon>Pterulicium</taxon>
    </lineage>
</organism>
<feature type="region of interest" description="Disordered" evidence="8">
    <location>
        <begin position="3023"/>
        <end position="3092"/>
    </location>
</feature>
<feature type="domain" description="HECT" evidence="11">
    <location>
        <begin position="3399"/>
        <end position="3734"/>
    </location>
</feature>
<keyword evidence="4" id="KW-0808">Transferase</keyword>
<feature type="compositionally biased region" description="Acidic residues" evidence="8">
    <location>
        <begin position="1352"/>
        <end position="1365"/>
    </location>
</feature>
<dbReference type="Gene3D" id="3.90.1750.10">
    <property type="entry name" value="Hect, E3 ligase catalytic domains"/>
    <property type="match status" value="1"/>
</dbReference>
<dbReference type="InterPro" id="IPR009060">
    <property type="entry name" value="UBA-like_sf"/>
</dbReference>
<reference evidence="12 13" key="1">
    <citation type="journal article" date="2019" name="Nat. Ecol. Evol.">
        <title>Megaphylogeny resolves global patterns of mushroom evolution.</title>
        <authorList>
            <person name="Varga T."/>
            <person name="Krizsan K."/>
            <person name="Foldi C."/>
            <person name="Dima B."/>
            <person name="Sanchez-Garcia M."/>
            <person name="Sanchez-Ramirez S."/>
            <person name="Szollosi G.J."/>
            <person name="Szarkandi J.G."/>
            <person name="Papp V."/>
            <person name="Albert L."/>
            <person name="Andreopoulos W."/>
            <person name="Angelini C."/>
            <person name="Antonin V."/>
            <person name="Barry K.W."/>
            <person name="Bougher N.L."/>
            <person name="Buchanan P."/>
            <person name="Buyck B."/>
            <person name="Bense V."/>
            <person name="Catcheside P."/>
            <person name="Chovatia M."/>
            <person name="Cooper J."/>
            <person name="Damon W."/>
            <person name="Desjardin D."/>
            <person name="Finy P."/>
            <person name="Geml J."/>
            <person name="Haridas S."/>
            <person name="Hughes K."/>
            <person name="Justo A."/>
            <person name="Karasinski D."/>
            <person name="Kautmanova I."/>
            <person name="Kiss B."/>
            <person name="Kocsube S."/>
            <person name="Kotiranta H."/>
            <person name="LaButti K.M."/>
            <person name="Lechner B.E."/>
            <person name="Liimatainen K."/>
            <person name="Lipzen A."/>
            <person name="Lukacs Z."/>
            <person name="Mihaltcheva S."/>
            <person name="Morgado L.N."/>
            <person name="Niskanen T."/>
            <person name="Noordeloos M.E."/>
            <person name="Ohm R.A."/>
            <person name="Ortiz-Santana B."/>
            <person name="Ovrebo C."/>
            <person name="Racz N."/>
            <person name="Riley R."/>
            <person name="Savchenko A."/>
            <person name="Shiryaev A."/>
            <person name="Soop K."/>
            <person name="Spirin V."/>
            <person name="Szebenyi C."/>
            <person name="Tomsovsky M."/>
            <person name="Tulloss R.E."/>
            <person name="Uehling J."/>
            <person name="Grigoriev I.V."/>
            <person name="Vagvolgyi C."/>
            <person name="Papp T."/>
            <person name="Martin F.M."/>
            <person name="Miettinen O."/>
            <person name="Hibbett D.S."/>
            <person name="Nagy L.G."/>
        </authorList>
    </citation>
    <scope>NUCLEOTIDE SEQUENCE [LARGE SCALE GENOMIC DNA]</scope>
    <source>
        <strain evidence="12 13">CBS 309.79</strain>
    </source>
</reference>
<sequence>MKISSKAKRSSTPHPQIVELINKLLNTPNQELSHVLAQIEFWKWPRSDLNAWVKVLDKFDAILEDVIREYDVDQLQLQEFAPETKKMVSEVLRFERLLLENSTNRKMFNSYDRLRSLFMTSDLDVLILALNLLLRPAQQYSAQPTVSSALSISTPRLLSLAKKFPPLRDRNISLVDLTTARASSDLDESLADVRNVHFSFYKTDSTSQAKSTMEVAEDPSSSSPQKQAPPASGAVLIQVDEATLASKSVMEILAQTVEKYDVPEDEKLELLSRIRVAKALLPGHEEDREKLVVVRLLALAIFGHTHTETQATQSLFLHESDLTSQIAELLRVEHGVSVSVQTSTIAALDALVRYRGKTQEVFNALNAAVNHGILMTLLRKTVADVGEDESTLPHSFVDALLSFVSYVATNSGGGNMIVGAGLVPLLIQLMGNKLPNRLPVVSKTLQLIDSVVYNHNNAFQILCNSNGIQILVDRIQYEIDLDIAQYGDEQRSREVFGSFGELPVARAAVLKHALRSMHRMMQSSGTAEALRGLIDSTLLQSIKKVILYRGLFGPSVIPLAINIMATFVHNEPSSLAVVQEAGLPEVFYEAIEAGLEPAIEVIQAFANAIGALCLNQIGQDQLRSRPSIIPSIFSIFTSDRHLKVLFDKENALLVGATIDELIRHHPLLKAAVFESLKATLSKICDLGHNYAIPDEHLHHYILITPSSSPKAADTPDTPDTPSAMEGVETAGVPGTATAGGSSEPTSRAEPQSDDAQKGHDNQIISYIDVTCRFLEGLFQHPIHSKEFLDVGGLKYLTDLTALPCLPYDYATSPASDTLVQIMRTVSEAATVDTITHLAKQVHESLKQTSFFWKEIREEACLASFIDLKEDQAAHANQQFRNLVILSIRVTLFSDVFTTAGFAHHRAADGLIASVMEEGSTELLENLGHLHRASAWENLLIQELVQQKGYNIEQPQSDARPLGDKDVPVPSIIATGDLKSAGITTDSEDSQPNESEKKAKTHTDHNAQAVRQLIYGFPNSVTQAFQALIKLYFTRRAAEPELRRQVVQASNAVAKIMLQHIQMPNVENKLHSYSYFMVMFGVLGIFLVDDRTSAQALQTVQLYAFVQAGGLPAMIKMCQVFIRNIEEIVAVDPERRTDTQRQELTHAFGALTVALSFLNPVVGAVALFDAHQTQFLLTRDKPETDPDFFETCNFLVDCRLNVIPLLKEIWAADWLLEAPISVVKTAVQIVFEVVLGENEDPLPDVPVPAPYVRQPAPAAGPDENRITQLTDMGFPRSAAELALTQTLNNVNAATELLLSNPFGYPPVPPPGAQAAEEPAAEEQAEQGEAAPAPAPAAEPEAEAEAVSDFVPPEVDEREGGDDDINMEEAGTTPRPPRQTTAELKKALAEIRDPFVTTIAPRSLLLVDEHVSLIFDIHYAFVKPLGTTPAPLDAVQALVNDVRNFSPTACDVHEQPMANRCRLLALVLCENPSSLSSELRNSLMDSLLALLLANPLNTDVDDFNPPKWLAAHLLVVEALFALADEPPAITLPKEGEAIPVSDPALGPTGSFATTYASARSIVFDFCLRLLAIAGLPSDETLSILRLLVLLTREYSVATTFVSRDGVRLLFERMRETPVTGCSSYVPIILRHTAEDPATLKGIMHHSVKHVLSVSMSRPRNIDPASFVKSCGPLALRDAPTFLDAVKELCQLSPPYGQSQAITLKAASKPESELSQAAQVGQPSIKPAMDVDPAAHGASETLEAVVSYLISELMKPPKADVAEVAANQAQPASQHGAEERPSVGTSAVPGDSVTAPASDSVDEDKQSGLNSVQFPIFIMECLTELLFSYDACKSAFLSYSPKKRAQTPSKESSSKYRMVTLNYCLSELITYGTISPQPSTTNKMRMTLCQWATFVIVALCVDSTSVIDSKEVPAELVAIRKFVLEALNRAIKDLVHSDTLDERYGRLFALVDLCYRLLTAQFSNSSRKPEESPTHIAKIMLEKNFVPTLTTALSEVDLNYPNVKNLVAAILKPLEHLTKVAIKMSRPSDKTKELEVNAESVYSGSSDDDDDDEEDEEEGGGRGREETPDLYRNSALGMYGGEMESGNLGVSEDEMDEGDEDDDDIDMEYAGQETGSEHTSDSSEDEEAELEDGEEDIEWEEDDEEEDDEEEDLVENEAIQEVLAEVGDDADEDDEDDEDEDEDEEGGADDLWGGIIQASAAPPGDAREDGEEGPGEVDFAAIPILRDNNGQEPEVMSEDDDFHEISDLMSGEPAAQLVQDIFGFGLQDGNRPGGGPLLVPRGHRPIENSEQLFARRSASSADAITHPLLMDSRSGIGRTPANTMRATRAMQRDFNPDAHNLMHAFEDLISTGAHRLFQQIASRSRGGATTFRLDMPAGVMNIDGSLPGARNGYISTQLQIERPSRSAGVGSTDHQSLHFDPMMTLQRWGEENKILHGDFVQDRVEKLTNHLVLALLPDAVDAAKEAKLKEEAETKRKEEEATLKAKEEEARIAKEKEAAVAAEQPDVAPEKPVEETTDQKESPRDEDQPMGDVERLPVGESGQPGPARETEGPAVEPISTLIPSAKPVPGQTSTAAEHSADQPLPASTSDTDVVMADPAESNSPPSGTVPAPAPASADQPQDGPSTTAPAPERVTVTIHGNVVDITDTGIDPTFLEALPDDMREEVLNQHMRDRRATRVQRPADSQISDEFLDALPAELRAEIIQQEQLEQARRRPDNAPATTGGGPGEAAQPAGPEEMDPASFIASLDPHLRQVVLLDSDDGFIQTLPSHLLADAGIGQDGPRHFYPAHVGRRAFARRGGVPGARLGHAHSRPAATAAKPVTSHDAIQLLDKGGIAVLVRLLFFPPVLRKNLLFKVLLNICENNKTRVELFNLILGILQDGSTDLAGVDKSFAQMSFRQSKSQPTKSPGKHRPTDQPGPSNVQSDAVPDLIAQRCLEALSYIVGSNESSSLFFLTEHELPTGLRRNVSKKGKGKEKQAPQSHFPIVLLLSLLDRQNLLKTPQIMESIVGLLAGVTRPLTSIIAAREQKPADQTAPSTSQVASADGASSTAATQPAPGVEPTSNPPTAVDTGASTGPAAPEPAPAAPEAGSSQENAEPNINAEHKILLTNPPQIPHSALRLIVNILTIGECSARSFQQSLALIQNLSALQDARDVIAQELRGKAQEFGSTLLEDLTELTDALENSDKEVMAKAIRSKLSPASSVQAKLLRVLKTIDYMYSGKGSSATTTATSAEDNEKVQTIYESFHFAPLWQSLSRCLTAIEEQSDAEHNPAILLPLIEALMVVCKYISTASPSNKRSVVASPMSPTTSGTQITGDLFVTFTDAHRKVLNLMVRSNPSLMSGSFSLLVHNPRVLDFDNKRNYFRQKLHRRPHTREHHANLQLSVRRARVFEDSYQYLQRKTADQIKFGKLNIRFYDEEGVDAGGVTREWFSILARQMFDPNNALFQPCAGDKLTYQPNKNSWVNPEHLSFFKFVGRVIGKAIYDGRLLDAYFARSLYRQILGKPVDYRDVEWIDPEYYNSLCWILENDPTPLDLTFSTEADEFGVTRIIPLKEDGESITVTQENKREFVQLSAHYRLYSSIKDQIEALLGGFYDVVPKDVITIFNEQELELLISGTPDIDVDEWRAATEYHGYNGSDPVIVWWWRALKSFNRDERAKVLSFATGTAKVPLGGFVDLQGVQGVQRFSIHRAYGEPDRLPQAHTCFNQIDLPEYSCYENLRRYVLLAINEGGEGFGFA</sequence>
<feature type="region of interest" description="Disordered" evidence="8">
    <location>
        <begin position="2466"/>
        <end position="2632"/>
    </location>
</feature>
<feature type="compositionally biased region" description="Low complexity" evidence="8">
    <location>
        <begin position="1325"/>
        <end position="1337"/>
    </location>
</feature>
<evidence type="ECO:0000256" key="9">
    <source>
        <dbReference type="SAM" id="Phobius"/>
    </source>
</evidence>
<evidence type="ECO:0000256" key="7">
    <source>
        <dbReference type="PROSITE-ProRule" id="PRU00104"/>
    </source>
</evidence>
<dbReference type="PANTHER" id="PTHR11254">
    <property type="entry name" value="HECT DOMAIN UBIQUITIN-PROTEIN LIGASE"/>
    <property type="match status" value="1"/>
</dbReference>
<dbReference type="Proteomes" id="UP000305067">
    <property type="component" value="Unassembled WGS sequence"/>
</dbReference>
<feature type="region of interest" description="Disordered" evidence="8">
    <location>
        <begin position="1761"/>
        <end position="1803"/>
    </location>
</feature>
<feature type="domain" description="UBA" evidence="10">
    <location>
        <begin position="1259"/>
        <end position="1299"/>
    </location>
</feature>
<comment type="similarity">
    <text evidence="6">Belongs to the UPL family. TOM1/PTR1 subfamily.</text>
</comment>
<feature type="compositionally biased region" description="Polar residues" evidence="8">
    <location>
        <begin position="2894"/>
        <end position="2904"/>
    </location>
</feature>
<dbReference type="PROSITE" id="PS50030">
    <property type="entry name" value="UBA"/>
    <property type="match status" value="1"/>
</dbReference>
<dbReference type="Gene3D" id="1.10.8.10">
    <property type="entry name" value="DNA helicase RuvA subunit, C-terminal domain"/>
    <property type="match status" value="1"/>
</dbReference>
<evidence type="ECO:0000256" key="2">
    <source>
        <dbReference type="ARBA" id="ARBA00004906"/>
    </source>
</evidence>
<dbReference type="InterPro" id="IPR010314">
    <property type="entry name" value="E3_Ub_ligase_DUF913"/>
</dbReference>
<gene>
    <name evidence="12" type="ORF">BDV98DRAFT_601965</name>
</gene>
<dbReference type="InterPro" id="IPR000569">
    <property type="entry name" value="HECT_dom"/>
</dbReference>
<dbReference type="FunFam" id="3.90.1750.10:FF:000003">
    <property type="entry name" value="E3 ubiquitin-protein ligase UPL1"/>
    <property type="match status" value="1"/>
</dbReference>
<dbReference type="STRING" id="1884261.A0A5C3QRA1"/>
<dbReference type="EC" id="2.3.2.26" evidence="3"/>
<protein>
    <recommendedName>
        <fullName evidence="3">HECT-type E3 ubiquitin transferase</fullName>
        <ecNumber evidence="3">2.3.2.26</ecNumber>
    </recommendedName>
</protein>
<dbReference type="InterPro" id="IPR035983">
    <property type="entry name" value="Hect_E3_ubiquitin_ligase"/>
</dbReference>
<feature type="compositionally biased region" description="Low complexity" evidence="8">
    <location>
        <begin position="3039"/>
        <end position="3050"/>
    </location>
</feature>
<dbReference type="InterPro" id="IPR016024">
    <property type="entry name" value="ARM-type_fold"/>
</dbReference>
<dbReference type="GO" id="GO:0000209">
    <property type="term" value="P:protein polyubiquitination"/>
    <property type="evidence" value="ECO:0007669"/>
    <property type="project" value="TreeGrafter"/>
</dbReference>
<feature type="region of interest" description="Disordered" evidence="8">
    <location>
        <begin position="2705"/>
        <end position="2738"/>
    </location>
</feature>
<dbReference type="InterPro" id="IPR010309">
    <property type="entry name" value="E3_Ub_ligase_DUF908"/>
</dbReference>
<dbReference type="FunFam" id="3.30.2410.10:FF:000009">
    <property type="entry name" value="Probable E3 ubiquitin-protein ligase HECTD2"/>
    <property type="match status" value="1"/>
</dbReference>
<keyword evidence="9" id="KW-1133">Transmembrane helix</keyword>
<feature type="compositionally biased region" description="Basic and acidic residues" evidence="8">
    <location>
        <begin position="2466"/>
        <end position="2495"/>
    </location>
</feature>
<dbReference type="InterPro" id="IPR025527">
    <property type="entry name" value="HUWE1/Rev1_UBM"/>
</dbReference>
<evidence type="ECO:0000259" key="10">
    <source>
        <dbReference type="PROSITE" id="PS50030"/>
    </source>
</evidence>
<feature type="compositionally biased region" description="Acidic residues" evidence="8">
    <location>
        <begin position="2043"/>
        <end position="2055"/>
    </location>
</feature>
<dbReference type="SMART" id="SM00119">
    <property type="entry name" value="HECTc"/>
    <property type="match status" value="1"/>
</dbReference>
<dbReference type="PROSITE" id="PS50237">
    <property type="entry name" value="HECT"/>
    <property type="match status" value="1"/>
</dbReference>
<feature type="region of interest" description="Disordered" evidence="8">
    <location>
        <begin position="209"/>
        <end position="232"/>
    </location>
</feature>
<dbReference type="Pfam" id="PF06025">
    <property type="entry name" value="DUF913"/>
    <property type="match status" value="1"/>
</dbReference>
<dbReference type="SUPFAM" id="SSF46934">
    <property type="entry name" value="UBA-like"/>
    <property type="match status" value="1"/>
</dbReference>
<feature type="compositionally biased region" description="Basic and acidic residues" evidence="8">
    <location>
        <begin position="2056"/>
        <end position="2066"/>
    </location>
</feature>
<feature type="region of interest" description="Disordered" evidence="8">
    <location>
        <begin position="707"/>
        <end position="759"/>
    </location>
</feature>
<dbReference type="GO" id="GO:0005737">
    <property type="term" value="C:cytoplasm"/>
    <property type="evidence" value="ECO:0007669"/>
    <property type="project" value="TreeGrafter"/>
</dbReference>
<name>A0A5C3QRA1_9AGAR</name>
<feature type="active site" description="Glycyl thioester intermediate" evidence="7">
    <location>
        <position position="3701"/>
    </location>
</feature>
<evidence type="ECO:0000256" key="3">
    <source>
        <dbReference type="ARBA" id="ARBA00012485"/>
    </source>
</evidence>
<dbReference type="SMART" id="SM00165">
    <property type="entry name" value="UBA"/>
    <property type="match status" value="1"/>
</dbReference>
<keyword evidence="9" id="KW-0812">Transmembrane</keyword>
<evidence type="ECO:0000313" key="13">
    <source>
        <dbReference type="Proteomes" id="UP000305067"/>
    </source>
</evidence>
<dbReference type="InterPro" id="IPR015940">
    <property type="entry name" value="UBA"/>
</dbReference>
<keyword evidence="9" id="KW-0472">Membrane</keyword>
<feature type="compositionally biased region" description="Basic and acidic residues" evidence="8">
    <location>
        <begin position="993"/>
        <end position="1003"/>
    </location>
</feature>
<dbReference type="SUPFAM" id="SSF48371">
    <property type="entry name" value="ARM repeat"/>
    <property type="match status" value="1"/>
</dbReference>
<feature type="region of interest" description="Disordered" evidence="8">
    <location>
        <begin position="979"/>
        <end position="1003"/>
    </location>
</feature>
<evidence type="ECO:0000259" key="11">
    <source>
        <dbReference type="PROSITE" id="PS50237"/>
    </source>
</evidence>
<evidence type="ECO:0000256" key="1">
    <source>
        <dbReference type="ARBA" id="ARBA00000885"/>
    </source>
</evidence>
<dbReference type="Pfam" id="PF00627">
    <property type="entry name" value="UBA"/>
    <property type="match status" value="1"/>
</dbReference>
<keyword evidence="13" id="KW-1185">Reference proteome</keyword>
<feature type="compositionally biased region" description="Acidic residues" evidence="8">
    <location>
        <begin position="2088"/>
        <end position="2104"/>
    </location>
</feature>
<feature type="compositionally biased region" description="Basic and acidic residues" evidence="8">
    <location>
        <begin position="2505"/>
        <end position="2534"/>
    </location>
</feature>
<comment type="pathway">
    <text evidence="2">Protein modification; protein ubiquitination.</text>
</comment>
<evidence type="ECO:0000256" key="4">
    <source>
        <dbReference type="ARBA" id="ARBA00022679"/>
    </source>
</evidence>
<proteinExistence type="inferred from homology"/>
<dbReference type="Gene3D" id="3.30.2410.10">
    <property type="entry name" value="Hect, E3 ligase catalytic domain"/>
    <property type="match status" value="1"/>
</dbReference>
<feature type="transmembrane region" description="Helical" evidence="9">
    <location>
        <begin position="1069"/>
        <end position="1087"/>
    </location>
</feature>
<feature type="compositionally biased region" description="Acidic residues" evidence="8">
    <location>
        <begin position="2119"/>
        <end position="2152"/>
    </location>
</feature>
<dbReference type="GO" id="GO:0006511">
    <property type="term" value="P:ubiquitin-dependent protein catabolic process"/>
    <property type="evidence" value="ECO:0007669"/>
    <property type="project" value="TreeGrafter"/>
</dbReference>
<keyword evidence="5 7" id="KW-0833">Ubl conjugation pathway</keyword>
<evidence type="ECO:0000256" key="6">
    <source>
        <dbReference type="ARBA" id="ARBA00034494"/>
    </source>
</evidence>
<dbReference type="SUPFAM" id="SSF56204">
    <property type="entry name" value="Hect, E3 ligase catalytic domain"/>
    <property type="match status" value="1"/>
</dbReference>
<dbReference type="PANTHER" id="PTHR11254:SF67">
    <property type="entry name" value="E3 UBIQUITIN-PROTEIN LIGASE HUWE1"/>
    <property type="match status" value="1"/>
</dbReference>
<dbReference type="Pfam" id="PF14377">
    <property type="entry name" value="UBM"/>
    <property type="match status" value="3"/>
</dbReference>
<dbReference type="Gene3D" id="3.30.2160.10">
    <property type="entry name" value="Hect, E3 ligase catalytic domain"/>
    <property type="match status" value="1"/>
</dbReference>
<feature type="compositionally biased region" description="Low complexity" evidence="8">
    <location>
        <begin position="219"/>
        <end position="232"/>
    </location>
</feature>
<dbReference type="Pfam" id="PF00632">
    <property type="entry name" value="HECT"/>
    <property type="match status" value="1"/>
</dbReference>
<accession>A0A5C3QRA1</accession>
<dbReference type="GO" id="GO:0061630">
    <property type="term" value="F:ubiquitin protein ligase activity"/>
    <property type="evidence" value="ECO:0007669"/>
    <property type="project" value="UniProtKB-EC"/>
</dbReference>
<feature type="compositionally biased region" description="Low complexity" evidence="8">
    <location>
        <begin position="726"/>
        <end position="740"/>
    </location>
</feature>
<feature type="region of interest" description="Disordered" evidence="8">
    <location>
        <begin position="2024"/>
        <end position="2211"/>
    </location>
</feature>
<feature type="compositionally biased region" description="Acidic residues" evidence="8">
    <location>
        <begin position="2163"/>
        <end position="2185"/>
    </location>
</feature>
<evidence type="ECO:0000256" key="5">
    <source>
        <dbReference type="ARBA" id="ARBA00022786"/>
    </source>
</evidence>
<evidence type="ECO:0000313" key="12">
    <source>
        <dbReference type="EMBL" id="TFL04515.1"/>
    </source>
</evidence>
<dbReference type="CDD" id="cd14297">
    <property type="entry name" value="UBA2_spUBP14_like"/>
    <property type="match status" value="1"/>
</dbReference>
<dbReference type="UniPathway" id="UPA00143"/>
<feature type="region of interest" description="Disordered" evidence="8">
    <location>
        <begin position="1300"/>
        <end position="1380"/>
    </location>
</feature>
<evidence type="ECO:0000256" key="8">
    <source>
        <dbReference type="SAM" id="MobiDB-lite"/>
    </source>
</evidence>
<dbReference type="InterPro" id="IPR050409">
    <property type="entry name" value="E3_ubiq-protein_ligase"/>
</dbReference>
<dbReference type="EMBL" id="ML178818">
    <property type="protein sequence ID" value="TFL04515.1"/>
    <property type="molecule type" value="Genomic_DNA"/>
</dbReference>
<feature type="transmembrane region" description="Helical" evidence="9">
    <location>
        <begin position="1143"/>
        <end position="1167"/>
    </location>
</feature>
<dbReference type="GO" id="GO:0005634">
    <property type="term" value="C:nucleus"/>
    <property type="evidence" value="ECO:0007669"/>
    <property type="project" value="TreeGrafter"/>
</dbReference>
<feature type="region of interest" description="Disordered" evidence="8">
    <location>
        <begin position="2894"/>
        <end position="2922"/>
    </location>
</feature>
<dbReference type="OrthoDB" id="8068875at2759"/>
<dbReference type="Pfam" id="PF06012">
    <property type="entry name" value="DUF908"/>
    <property type="match status" value="1"/>
</dbReference>
<dbReference type="FunFam" id="3.30.2160.10:FF:000001">
    <property type="entry name" value="E3 ubiquitin-protein ligase NEDD4-like"/>
    <property type="match status" value="1"/>
</dbReference>
<dbReference type="CDD" id="cd00078">
    <property type="entry name" value="HECTc"/>
    <property type="match status" value="1"/>
</dbReference>